<dbReference type="Gene3D" id="1.10.1510.10">
    <property type="entry name" value="Uncharacterised protein YqeY/AIM41 PF09424, N-terminal domain"/>
    <property type="match status" value="1"/>
</dbReference>
<evidence type="ECO:0008006" key="3">
    <source>
        <dbReference type="Google" id="ProtNLM"/>
    </source>
</evidence>
<evidence type="ECO:0000313" key="2">
    <source>
        <dbReference type="Proteomes" id="UP000177324"/>
    </source>
</evidence>
<dbReference type="STRING" id="1797589.A2784_02280"/>
<sequence length="143" mass="16187">MLREKIFEELKLAMKMRDKVRLAAVRYVLALVKNAEIDAKRELEDSEVVKIVSGEVKKRKEAIEMMKGREDLVAEEEAKVKVLEEFLPEQMGEGEISKVVDQVIGESGERDFGKVMKLVMQQVAGRAGGKLVSEVVRRKLQVS</sequence>
<dbReference type="InterPro" id="IPR003789">
    <property type="entry name" value="Asn/Gln_tRNA_amidoTrase-B-like"/>
</dbReference>
<gene>
    <name evidence="1" type="ORF">A2784_02280</name>
</gene>
<accession>A0A1G1VMU7</accession>
<organism evidence="1 2">
    <name type="scientific">Candidatus Chisholmbacteria bacterium RIFCSPHIGHO2_01_FULL_48_12</name>
    <dbReference type="NCBI Taxonomy" id="1797589"/>
    <lineage>
        <taxon>Bacteria</taxon>
        <taxon>Candidatus Chisholmiibacteriota</taxon>
    </lineage>
</organism>
<proteinExistence type="predicted"/>
<dbReference type="Proteomes" id="UP000177324">
    <property type="component" value="Unassembled WGS sequence"/>
</dbReference>
<dbReference type="InterPro" id="IPR023168">
    <property type="entry name" value="GatB_Yqey_C_2"/>
</dbReference>
<dbReference type="GO" id="GO:0016884">
    <property type="term" value="F:carbon-nitrogen ligase activity, with glutamine as amido-N-donor"/>
    <property type="evidence" value="ECO:0007669"/>
    <property type="project" value="InterPro"/>
</dbReference>
<dbReference type="PANTHER" id="PTHR28055">
    <property type="entry name" value="ALTERED INHERITANCE OF MITOCHONDRIA PROTEIN 41, MITOCHONDRIAL"/>
    <property type="match status" value="1"/>
</dbReference>
<dbReference type="SUPFAM" id="SSF89095">
    <property type="entry name" value="GatB/YqeY motif"/>
    <property type="match status" value="1"/>
</dbReference>
<dbReference type="PANTHER" id="PTHR28055:SF1">
    <property type="entry name" value="ALTERED INHERITANCE OF MITOCHONDRIA PROTEIN 41, MITOCHONDRIAL"/>
    <property type="match status" value="1"/>
</dbReference>
<dbReference type="AlphaFoldDB" id="A0A1G1VMU7"/>
<dbReference type="InterPro" id="IPR019004">
    <property type="entry name" value="YqeY/Aim41"/>
</dbReference>
<comment type="caution">
    <text evidence="1">The sequence shown here is derived from an EMBL/GenBank/DDBJ whole genome shotgun (WGS) entry which is preliminary data.</text>
</comment>
<name>A0A1G1VMU7_9BACT</name>
<reference evidence="1 2" key="1">
    <citation type="journal article" date="2016" name="Nat. Commun.">
        <title>Thousands of microbial genomes shed light on interconnected biogeochemical processes in an aquifer system.</title>
        <authorList>
            <person name="Anantharaman K."/>
            <person name="Brown C.T."/>
            <person name="Hug L.A."/>
            <person name="Sharon I."/>
            <person name="Castelle C.J."/>
            <person name="Probst A.J."/>
            <person name="Thomas B.C."/>
            <person name="Singh A."/>
            <person name="Wilkins M.J."/>
            <person name="Karaoz U."/>
            <person name="Brodie E.L."/>
            <person name="Williams K.H."/>
            <person name="Hubbard S.S."/>
            <person name="Banfield J.F."/>
        </authorList>
    </citation>
    <scope>NUCLEOTIDE SEQUENCE [LARGE SCALE GENOMIC DNA]</scope>
</reference>
<dbReference type="InterPro" id="IPR042184">
    <property type="entry name" value="YqeY/Aim41_N"/>
</dbReference>
<evidence type="ECO:0000313" key="1">
    <source>
        <dbReference type="EMBL" id="OGY16708.1"/>
    </source>
</evidence>
<dbReference type="Pfam" id="PF09424">
    <property type="entry name" value="YqeY"/>
    <property type="match status" value="1"/>
</dbReference>
<dbReference type="Gene3D" id="1.10.10.410">
    <property type="match status" value="1"/>
</dbReference>
<protein>
    <recommendedName>
        <fullName evidence="3">Glutamyl-tRNA amidotransferase</fullName>
    </recommendedName>
</protein>
<dbReference type="EMBL" id="MHCH01000040">
    <property type="protein sequence ID" value="OGY16708.1"/>
    <property type="molecule type" value="Genomic_DNA"/>
</dbReference>